<feature type="transmembrane region" description="Helical" evidence="9">
    <location>
        <begin position="34"/>
        <end position="55"/>
    </location>
</feature>
<evidence type="ECO:0000256" key="3">
    <source>
        <dbReference type="ARBA" id="ARBA00022448"/>
    </source>
</evidence>
<evidence type="ECO:0000256" key="9">
    <source>
        <dbReference type="SAM" id="Phobius"/>
    </source>
</evidence>
<feature type="compositionally biased region" description="Polar residues" evidence="8">
    <location>
        <begin position="371"/>
        <end position="384"/>
    </location>
</feature>
<feature type="transmembrane region" description="Helical" evidence="9">
    <location>
        <begin position="114"/>
        <end position="130"/>
    </location>
</feature>
<feature type="transmembrane region" description="Helical" evidence="9">
    <location>
        <begin position="302"/>
        <end position="321"/>
    </location>
</feature>
<feature type="transmembrane region" description="Helical" evidence="9">
    <location>
        <begin position="333"/>
        <end position="356"/>
    </location>
</feature>
<name>A0ABW0W3C8_9BACL</name>
<dbReference type="RefSeq" id="WP_379191325.1">
    <property type="nucleotide sequence ID" value="NZ_JBHSOW010000103.1"/>
</dbReference>
<dbReference type="Pfam" id="PF03845">
    <property type="entry name" value="Spore_permease"/>
    <property type="match status" value="1"/>
</dbReference>
<evidence type="ECO:0000256" key="6">
    <source>
        <dbReference type="ARBA" id="ARBA00022989"/>
    </source>
</evidence>
<dbReference type="NCBIfam" id="TIGR00912">
    <property type="entry name" value="2A0309"/>
    <property type="match status" value="1"/>
</dbReference>
<evidence type="ECO:0000313" key="10">
    <source>
        <dbReference type="EMBL" id="MFC5652677.1"/>
    </source>
</evidence>
<gene>
    <name evidence="10" type="ORF">ACFPYJ_26875</name>
</gene>
<sequence length="384" mass="41831">MEAKFSAIQSFTLILALLLGTAIIIGTPRLAPDVWLVEIIAVVPAILMFLMYTLLFSADSTHTGLYSLLVNAWGRYLGKLFVLGYAIYFLYIAARNVRDMIELVMTTLLRSTPPHILVVLFVCLVAYAGTGGIKVLGRLSEVIVGLVILFFCTLGLFLAMSGSIDMERVLPILSQGAAPIIKASFTSSLWFPYGEIIVFLVFYSSMGGRAQFRKAGIAALVTACAVLTLSDLLQICTLGMQYGEYSAFPLLDAARLIDIADIITRMDALVAIIIIFGVLLKCAVFLYAGAKGVSSVFRSSSHSYIFPLALIIGAMSIMITHNFAEHGQEGLHYVMYILHIPFQLLLPLLTGIIIWIRRGKRGDKHDDIKQTDSGADSNSIDGAG</sequence>
<organism evidence="10 11">
    <name type="scientific">Paenibacillus solisilvae</name>
    <dbReference type="NCBI Taxonomy" id="2486751"/>
    <lineage>
        <taxon>Bacteria</taxon>
        <taxon>Bacillati</taxon>
        <taxon>Bacillota</taxon>
        <taxon>Bacilli</taxon>
        <taxon>Bacillales</taxon>
        <taxon>Paenibacillaceae</taxon>
        <taxon>Paenibacillus</taxon>
    </lineage>
</organism>
<feature type="transmembrane region" description="Helical" evidence="9">
    <location>
        <begin position="268"/>
        <end position="290"/>
    </location>
</feature>
<evidence type="ECO:0000256" key="8">
    <source>
        <dbReference type="SAM" id="MobiDB-lite"/>
    </source>
</evidence>
<dbReference type="EMBL" id="JBHSOW010000103">
    <property type="protein sequence ID" value="MFC5652677.1"/>
    <property type="molecule type" value="Genomic_DNA"/>
</dbReference>
<feature type="transmembrane region" description="Helical" evidence="9">
    <location>
        <begin position="215"/>
        <end position="240"/>
    </location>
</feature>
<evidence type="ECO:0000256" key="5">
    <source>
        <dbReference type="ARBA" id="ARBA00022692"/>
    </source>
</evidence>
<keyword evidence="7 9" id="KW-0472">Membrane</keyword>
<dbReference type="Proteomes" id="UP001596047">
    <property type="component" value="Unassembled WGS sequence"/>
</dbReference>
<keyword evidence="11" id="KW-1185">Reference proteome</keyword>
<comment type="similarity">
    <text evidence="2">Belongs to the amino acid-polyamine-organocation (APC) superfamily. Spore germination protein (SGP) (TC 2.A.3.9) family.</text>
</comment>
<evidence type="ECO:0000313" key="11">
    <source>
        <dbReference type="Proteomes" id="UP001596047"/>
    </source>
</evidence>
<comment type="caution">
    <text evidence="10">The sequence shown here is derived from an EMBL/GenBank/DDBJ whole genome shotgun (WGS) entry which is preliminary data.</text>
</comment>
<dbReference type="PANTHER" id="PTHR34975">
    <property type="entry name" value="SPORE GERMINATION PROTEIN A2"/>
    <property type="match status" value="1"/>
</dbReference>
<feature type="transmembrane region" description="Helical" evidence="9">
    <location>
        <begin position="76"/>
        <end position="94"/>
    </location>
</feature>
<feature type="region of interest" description="Disordered" evidence="8">
    <location>
        <begin position="363"/>
        <end position="384"/>
    </location>
</feature>
<feature type="transmembrane region" description="Helical" evidence="9">
    <location>
        <begin position="180"/>
        <end position="203"/>
    </location>
</feature>
<keyword evidence="6 9" id="KW-1133">Transmembrane helix</keyword>
<keyword evidence="4" id="KW-0309">Germination</keyword>
<dbReference type="InterPro" id="IPR004761">
    <property type="entry name" value="Spore_GerAB"/>
</dbReference>
<feature type="transmembrane region" description="Helical" evidence="9">
    <location>
        <begin position="7"/>
        <end position="28"/>
    </location>
</feature>
<evidence type="ECO:0000256" key="7">
    <source>
        <dbReference type="ARBA" id="ARBA00023136"/>
    </source>
</evidence>
<reference evidence="11" key="1">
    <citation type="journal article" date="2019" name="Int. J. Syst. Evol. Microbiol.">
        <title>The Global Catalogue of Microorganisms (GCM) 10K type strain sequencing project: providing services to taxonomists for standard genome sequencing and annotation.</title>
        <authorList>
            <consortium name="The Broad Institute Genomics Platform"/>
            <consortium name="The Broad Institute Genome Sequencing Center for Infectious Disease"/>
            <person name="Wu L."/>
            <person name="Ma J."/>
        </authorList>
    </citation>
    <scope>NUCLEOTIDE SEQUENCE [LARGE SCALE GENOMIC DNA]</scope>
    <source>
        <strain evidence="11">CGMCC 1.3240</strain>
    </source>
</reference>
<accession>A0ABW0W3C8</accession>
<protein>
    <submittedName>
        <fullName evidence="10">GerAB/ArcD/ProY family transporter</fullName>
    </submittedName>
</protein>
<evidence type="ECO:0000256" key="2">
    <source>
        <dbReference type="ARBA" id="ARBA00007998"/>
    </source>
</evidence>
<comment type="subcellular location">
    <subcellularLocation>
        <location evidence="1">Membrane</location>
        <topology evidence="1">Multi-pass membrane protein</topology>
    </subcellularLocation>
</comment>
<dbReference type="PANTHER" id="PTHR34975:SF2">
    <property type="entry name" value="SPORE GERMINATION PROTEIN A2"/>
    <property type="match status" value="1"/>
</dbReference>
<keyword evidence="5 9" id="KW-0812">Transmembrane</keyword>
<keyword evidence="3" id="KW-0813">Transport</keyword>
<proteinExistence type="inferred from homology"/>
<feature type="transmembrane region" description="Helical" evidence="9">
    <location>
        <begin position="142"/>
        <end position="160"/>
    </location>
</feature>
<evidence type="ECO:0000256" key="4">
    <source>
        <dbReference type="ARBA" id="ARBA00022544"/>
    </source>
</evidence>
<evidence type="ECO:0000256" key="1">
    <source>
        <dbReference type="ARBA" id="ARBA00004141"/>
    </source>
</evidence>